<evidence type="ECO:0000313" key="1">
    <source>
        <dbReference type="EMBL" id="TWT81586.1"/>
    </source>
</evidence>
<reference evidence="1 2" key="1">
    <citation type="submission" date="2019-02" db="EMBL/GenBank/DDBJ databases">
        <title>Deep-cultivation of Planctomycetes and their phenomic and genomic characterization uncovers novel biology.</title>
        <authorList>
            <person name="Wiegand S."/>
            <person name="Jogler M."/>
            <person name="Boedeker C."/>
            <person name="Pinto D."/>
            <person name="Vollmers J."/>
            <person name="Rivas-Marin E."/>
            <person name="Kohn T."/>
            <person name="Peeters S.H."/>
            <person name="Heuer A."/>
            <person name="Rast P."/>
            <person name="Oberbeckmann S."/>
            <person name="Bunk B."/>
            <person name="Jeske O."/>
            <person name="Meyerdierks A."/>
            <person name="Storesund J.E."/>
            <person name="Kallscheuer N."/>
            <person name="Luecker S."/>
            <person name="Lage O.M."/>
            <person name="Pohl T."/>
            <person name="Merkel B.J."/>
            <person name="Hornburger P."/>
            <person name="Mueller R.-W."/>
            <person name="Bruemmer F."/>
            <person name="Labrenz M."/>
            <person name="Spormann A.M."/>
            <person name="Op Den Camp H."/>
            <person name="Overmann J."/>
            <person name="Amann R."/>
            <person name="Jetten M.S.M."/>
            <person name="Mascher T."/>
            <person name="Medema M.H."/>
            <person name="Devos D.P."/>
            <person name="Kaster A.-K."/>
            <person name="Ovreas L."/>
            <person name="Rohde M."/>
            <person name="Galperin M.Y."/>
            <person name="Jogler C."/>
        </authorList>
    </citation>
    <scope>NUCLEOTIDE SEQUENCE [LARGE SCALE GENOMIC DNA]</scope>
    <source>
        <strain evidence="1 2">CA13</strain>
    </source>
</reference>
<comment type="caution">
    <text evidence="1">The sequence shown here is derived from an EMBL/GenBank/DDBJ whole genome shotgun (WGS) entry which is preliminary data.</text>
</comment>
<evidence type="ECO:0008006" key="3">
    <source>
        <dbReference type="Google" id="ProtNLM"/>
    </source>
</evidence>
<evidence type="ECO:0000313" key="2">
    <source>
        <dbReference type="Proteomes" id="UP000315010"/>
    </source>
</evidence>
<dbReference type="EMBL" id="SJPJ01000001">
    <property type="protein sequence ID" value="TWT81586.1"/>
    <property type="molecule type" value="Genomic_DNA"/>
</dbReference>
<protein>
    <recommendedName>
        <fullName evidence="3">Agarase</fullName>
    </recommendedName>
</protein>
<dbReference type="OrthoDB" id="239443at2"/>
<dbReference type="InterPro" id="IPR017853">
    <property type="entry name" value="GH"/>
</dbReference>
<dbReference type="RefSeq" id="WP_146397585.1">
    <property type="nucleotide sequence ID" value="NZ_SJPJ01000001.1"/>
</dbReference>
<organism evidence="1 2">
    <name type="scientific">Novipirellula herctigrandis</name>
    <dbReference type="NCBI Taxonomy" id="2527986"/>
    <lineage>
        <taxon>Bacteria</taxon>
        <taxon>Pseudomonadati</taxon>
        <taxon>Planctomycetota</taxon>
        <taxon>Planctomycetia</taxon>
        <taxon>Pirellulales</taxon>
        <taxon>Pirellulaceae</taxon>
        <taxon>Novipirellula</taxon>
    </lineage>
</organism>
<sequence length="473" mass="54275">MKRREFVRLGAASSLNAGLFGMATTSAADATVKLDRFGGWTAKKFDATGFFRVEKADRWWLVTPEGNAFLSWGINHLHPDLWNQDYNREAWQKTLGLQKLYGPEFNAALRSWFMGICDRFGFNTVGVHTSLNIVNQPQPQMAYMQPIRFVDLPHWKPDIPDSNFMDLFSPEFASHCDGMAKKMVLPIKDDPFLLGYTMTDCTLFTEEDLRERPDVIGGKRRESRVGWPRRLRNMGAKAAGKKAYVQTMRNLYRDSIGDFNTTYGTPFDSFDALATAEHWRPQTQLSNANETRDNIEFLQRCVGKYYQTARDAIRRYDTHHMFVGDKINANTDSLDTVLPITSQYTDLIFYQMYGRYEVQKPGLDRWSKLTDKPFINGDSAFTMTTDIMPRPYGPVADNLQQRAEWTAEFFHRAFERPDFVGWHYCGLIDAPILVPRKASRQHSGLLNGFGDAYPQLEKILKECAGDIYNIAKG</sequence>
<gene>
    <name evidence="1" type="ORF">CA13_30390</name>
</gene>
<accession>A0A5C5Z3M2</accession>
<name>A0A5C5Z3M2_9BACT</name>
<proteinExistence type="predicted"/>
<dbReference type="SUPFAM" id="SSF51445">
    <property type="entry name" value="(Trans)glycosidases"/>
    <property type="match status" value="1"/>
</dbReference>
<dbReference type="Gene3D" id="3.20.20.80">
    <property type="entry name" value="Glycosidases"/>
    <property type="match status" value="1"/>
</dbReference>
<dbReference type="Proteomes" id="UP000315010">
    <property type="component" value="Unassembled WGS sequence"/>
</dbReference>
<keyword evidence="2" id="KW-1185">Reference proteome</keyword>
<dbReference type="AlphaFoldDB" id="A0A5C5Z3M2"/>